<name>A0AC35F6B3_9BILA</name>
<sequence>MCDETMKNASSTCQVIHYNGSTVVQDFLISQLNIKPNDRFFTGLSRDNCNSPWLWRNFDNTTSPFVSSLISLPETNIDCDLNVQGYASGSLDPVSAETFNATSFICECCKLHI</sequence>
<evidence type="ECO:0000313" key="2">
    <source>
        <dbReference type="WBParaSite" id="PS1159_v2.g1436.t1"/>
    </source>
</evidence>
<accession>A0AC35F6B3</accession>
<protein>
    <submittedName>
        <fullName evidence="2">Uncharacterized protein</fullName>
    </submittedName>
</protein>
<evidence type="ECO:0000313" key="1">
    <source>
        <dbReference type="Proteomes" id="UP000887580"/>
    </source>
</evidence>
<organism evidence="1 2">
    <name type="scientific">Panagrolaimus sp. PS1159</name>
    <dbReference type="NCBI Taxonomy" id="55785"/>
    <lineage>
        <taxon>Eukaryota</taxon>
        <taxon>Metazoa</taxon>
        <taxon>Ecdysozoa</taxon>
        <taxon>Nematoda</taxon>
        <taxon>Chromadorea</taxon>
        <taxon>Rhabditida</taxon>
        <taxon>Tylenchina</taxon>
        <taxon>Panagrolaimomorpha</taxon>
        <taxon>Panagrolaimoidea</taxon>
        <taxon>Panagrolaimidae</taxon>
        <taxon>Panagrolaimus</taxon>
    </lineage>
</organism>
<dbReference type="Proteomes" id="UP000887580">
    <property type="component" value="Unplaced"/>
</dbReference>
<reference evidence="2" key="1">
    <citation type="submission" date="2022-11" db="UniProtKB">
        <authorList>
            <consortium name="WormBaseParasite"/>
        </authorList>
    </citation>
    <scope>IDENTIFICATION</scope>
</reference>
<proteinExistence type="predicted"/>
<dbReference type="WBParaSite" id="PS1159_v2.g1436.t1">
    <property type="protein sequence ID" value="PS1159_v2.g1436.t1"/>
    <property type="gene ID" value="PS1159_v2.g1436"/>
</dbReference>